<dbReference type="RefSeq" id="WP_184232011.1">
    <property type="nucleotide sequence ID" value="NZ_JACHED010000002.1"/>
</dbReference>
<evidence type="ECO:0000256" key="1">
    <source>
        <dbReference type="SAM" id="Phobius"/>
    </source>
</evidence>
<protein>
    <submittedName>
        <fullName evidence="2">Uncharacterized protein</fullName>
    </submittedName>
</protein>
<dbReference type="Proteomes" id="UP000590564">
    <property type="component" value="Unassembled WGS sequence"/>
</dbReference>
<organism evidence="2 3">
    <name type="scientific">Methanococcus maripaludis</name>
    <name type="common">Methanococcus deltae</name>
    <dbReference type="NCBI Taxonomy" id="39152"/>
    <lineage>
        <taxon>Archaea</taxon>
        <taxon>Methanobacteriati</taxon>
        <taxon>Methanobacteriota</taxon>
        <taxon>Methanomada group</taxon>
        <taxon>Methanococci</taxon>
        <taxon>Methanococcales</taxon>
        <taxon>Methanococcaceae</taxon>
        <taxon>Methanococcus</taxon>
    </lineage>
</organism>
<dbReference type="AlphaFoldDB" id="A0A7J9SCE5"/>
<comment type="caution">
    <text evidence="2">The sequence shown here is derived from an EMBL/GenBank/DDBJ whole genome shotgun (WGS) entry which is preliminary data.</text>
</comment>
<feature type="transmembrane region" description="Helical" evidence="1">
    <location>
        <begin position="6"/>
        <end position="23"/>
    </location>
</feature>
<evidence type="ECO:0000313" key="3">
    <source>
        <dbReference type="Proteomes" id="UP000590564"/>
    </source>
</evidence>
<accession>A0A7J9SCE5</accession>
<dbReference type="InterPro" id="IPR053916">
    <property type="entry name" value="DUF6978"/>
</dbReference>
<gene>
    <name evidence="2" type="ORF">HNP96_001356</name>
</gene>
<proteinExistence type="predicted"/>
<name>A0A7J9SCE5_METMI</name>
<evidence type="ECO:0000313" key="2">
    <source>
        <dbReference type="EMBL" id="MBB6497315.1"/>
    </source>
</evidence>
<dbReference type="EMBL" id="JACHED010000002">
    <property type="protein sequence ID" value="MBB6497315.1"/>
    <property type="molecule type" value="Genomic_DNA"/>
</dbReference>
<sequence length="215" mass="24731">MFLIIIGTKSTFLNILFLIIYLLDFKGDNITITDEYSIELLNTDKHPDKKSKDVIVISPTMDTPKHKYDLISGARLQKEKYNLYVSCKTRPVFTKNSIKLTLNLVCRGETILSRLDIGGKHRNPGEKQLPEHDTLKSILEDYPKKEFGKKEPHIHIYTLNNNDAWAIPADKLISLTGSNITDTFKNYLKYCNVKLNVNSELTSSIDNKDFYQMKL</sequence>
<reference evidence="2 3" key="1">
    <citation type="submission" date="2020-08" db="EMBL/GenBank/DDBJ databases">
        <title>Genomic Encyclopedia of Type Strains, Phase IV (KMG-V): Genome sequencing to study the core and pangenomes of soil and plant-associated prokaryotes.</title>
        <authorList>
            <person name="Whitman W."/>
        </authorList>
    </citation>
    <scope>NUCLEOTIDE SEQUENCE [LARGE SCALE GENOMIC DNA]</scope>
    <source>
        <strain evidence="2 3">D1</strain>
    </source>
</reference>
<keyword evidence="1" id="KW-0812">Transmembrane</keyword>
<keyword evidence="1" id="KW-1133">Transmembrane helix</keyword>
<dbReference type="Pfam" id="PF22398">
    <property type="entry name" value="DUF6978"/>
    <property type="match status" value="1"/>
</dbReference>
<keyword evidence="1" id="KW-0472">Membrane</keyword>